<evidence type="ECO:0000256" key="12">
    <source>
        <dbReference type="SAM" id="Phobius"/>
    </source>
</evidence>
<dbReference type="PROSITE" id="PS50262">
    <property type="entry name" value="G_PROTEIN_RECEP_F1_2"/>
    <property type="match status" value="1"/>
</dbReference>
<evidence type="ECO:0000256" key="2">
    <source>
        <dbReference type="ARBA" id="ARBA00022475"/>
    </source>
</evidence>
<dbReference type="Pfam" id="PF00001">
    <property type="entry name" value="7tm_1"/>
    <property type="match status" value="1"/>
</dbReference>
<evidence type="ECO:0000256" key="8">
    <source>
        <dbReference type="ARBA" id="ARBA00023170"/>
    </source>
</evidence>
<dbReference type="GeneID" id="120062892"/>
<comment type="subcellular location">
    <subcellularLocation>
        <location evidence="1">Cell membrane</location>
        <topology evidence="1">Multi-pass membrane protein</topology>
    </subcellularLocation>
</comment>
<organism evidence="14 15">
    <name type="scientific">Salvelinus namaycush</name>
    <name type="common">Lake trout</name>
    <name type="synonym">Salmo namaycush</name>
    <dbReference type="NCBI Taxonomy" id="8040"/>
    <lineage>
        <taxon>Eukaryota</taxon>
        <taxon>Metazoa</taxon>
        <taxon>Chordata</taxon>
        <taxon>Craniata</taxon>
        <taxon>Vertebrata</taxon>
        <taxon>Euteleostomi</taxon>
        <taxon>Actinopterygii</taxon>
        <taxon>Neopterygii</taxon>
        <taxon>Teleostei</taxon>
        <taxon>Protacanthopterygii</taxon>
        <taxon>Salmoniformes</taxon>
        <taxon>Salmonidae</taxon>
        <taxon>Salmoninae</taxon>
        <taxon>Salvelinus</taxon>
    </lineage>
</organism>
<reference evidence="15" key="1">
    <citation type="submission" date="2025-08" db="UniProtKB">
        <authorList>
            <consortium name="RefSeq"/>
        </authorList>
    </citation>
    <scope>IDENTIFICATION</scope>
    <source>
        <tissue evidence="15">White muscle</tissue>
    </source>
</reference>
<dbReference type="Proteomes" id="UP000808372">
    <property type="component" value="Chromosome 18"/>
</dbReference>
<comment type="similarity">
    <text evidence="11">Belongs to the chemokine-like receptor (CMKLR) family.</text>
</comment>
<feature type="transmembrane region" description="Helical" evidence="12">
    <location>
        <begin position="275"/>
        <end position="300"/>
    </location>
</feature>
<evidence type="ECO:0000256" key="4">
    <source>
        <dbReference type="ARBA" id="ARBA00022989"/>
    </source>
</evidence>
<dbReference type="PRINTS" id="PR00237">
    <property type="entry name" value="GPCRRHODOPSN"/>
</dbReference>
<evidence type="ECO:0000256" key="1">
    <source>
        <dbReference type="ARBA" id="ARBA00004651"/>
    </source>
</evidence>
<feature type="transmembrane region" description="Helical" evidence="12">
    <location>
        <begin position="156"/>
        <end position="173"/>
    </location>
</feature>
<keyword evidence="7" id="KW-1015">Disulfide bond</keyword>
<keyword evidence="9" id="KW-0325">Glycoprotein</keyword>
<dbReference type="GO" id="GO:0007204">
    <property type="term" value="P:positive regulation of cytosolic calcium ion concentration"/>
    <property type="evidence" value="ECO:0007669"/>
    <property type="project" value="TreeGrafter"/>
</dbReference>
<protein>
    <submittedName>
        <fullName evidence="15">Chemokine-like receptor 1</fullName>
    </submittedName>
</protein>
<gene>
    <name evidence="15" type="primary">LOC120062892</name>
</gene>
<accession>A0A8U1F3I5</accession>
<dbReference type="PANTHER" id="PTHR24225">
    <property type="entry name" value="CHEMOTACTIC RECEPTOR"/>
    <property type="match status" value="1"/>
</dbReference>
<dbReference type="GO" id="GO:0005886">
    <property type="term" value="C:plasma membrane"/>
    <property type="evidence" value="ECO:0007669"/>
    <property type="project" value="UniProtKB-SubCell"/>
</dbReference>
<feature type="transmembrane region" description="Helical" evidence="12">
    <location>
        <begin position="122"/>
        <end position="144"/>
    </location>
</feature>
<dbReference type="InterPro" id="IPR017452">
    <property type="entry name" value="GPCR_Rhodpsn_7TM"/>
</dbReference>
<keyword evidence="4 12" id="KW-1133">Transmembrane helix</keyword>
<feature type="transmembrane region" description="Helical" evidence="12">
    <location>
        <begin position="206"/>
        <end position="227"/>
    </location>
</feature>
<sequence>KTTKIMVAPINTSDYDDYNDSVVIPSQSPVIYEMYQMRTGLRLMYVSVYSANLLLGLLLNSAVIFMIVWKYRSKKKLSRRMLILGLAVTHLIFCLFTPLYLITAWNYFSWTFGKVACKLGSFVMFMNMFSASVMITFWNVRWCVPKCFEHHMSSSMVLLSWFTGAILSAPSLLSREVQYTADGHVCLDNYDYTEQHQISKEGKERMMAVVSCRLIFGLLLPLGATCVSRCCINSRGNNQVKSLVIRPVTIAHFLCWAPVLCLSMLQIAVETDNRWFRYVLSTATALSVLNSCIYPIICIWQGNKELKHNFRSQPEETPQTEDKGEEGHEMTCLDREYNVLEQ</sequence>
<dbReference type="SUPFAM" id="SSF81321">
    <property type="entry name" value="Family A G protein-coupled receptor-like"/>
    <property type="match status" value="1"/>
</dbReference>
<dbReference type="RefSeq" id="XP_038868888.1">
    <property type="nucleotide sequence ID" value="XM_039012960.1"/>
</dbReference>
<keyword evidence="3 12" id="KW-0812">Transmembrane</keyword>
<evidence type="ECO:0000256" key="3">
    <source>
        <dbReference type="ARBA" id="ARBA00022692"/>
    </source>
</evidence>
<proteinExistence type="inferred from homology"/>
<name>A0A8U1F3I5_SALNM</name>
<dbReference type="GO" id="GO:0004930">
    <property type="term" value="F:G protein-coupled receptor activity"/>
    <property type="evidence" value="ECO:0007669"/>
    <property type="project" value="UniProtKB-KW"/>
</dbReference>
<keyword evidence="6 12" id="KW-0472">Membrane</keyword>
<feature type="domain" description="G-protein coupled receptors family 1 profile" evidence="13">
    <location>
        <begin position="59"/>
        <end position="298"/>
    </location>
</feature>
<keyword evidence="8" id="KW-0675">Receptor</keyword>
<dbReference type="AlphaFoldDB" id="A0A8U1F3I5"/>
<keyword evidence="2" id="KW-1003">Cell membrane</keyword>
<feature type="transmembrane region" description="Helical" evidence="12">
    <location>
        <begin position="43"/>
        <end position="69"/>
    </location>
</feature>
<keyword evidence="10" id="KW-0807">Transducer</keyword>
<evidence type="ECO:0000313" key="15">
    <source>
        <dbReference type="RefSeq" id="XP_038868888.1"/>
    </source>
</evidence>
<evidence type="ECO:0000256" key="11">
    <source>
        <dbReference type="ARBA" id="ARBA00025736"/>
    </source>
</evidence>
<feature type="non-terminal residue" evidence="15">
    <location>
        <position position="1"/>
    </location>
</feature>
<dbReference type="InterPro" id="IPR000276">
    <property type="entry name" value="GPCR_Rhodpsn"/>
</dbReference>
<evidence type="ECO:0000256" key="10">
    <source>
        <dbReference type="ARBA" id="ARBA00023224"/>
    </source>
</evidence>
<evidence type="ECO:0000256" key="5">
    <source>
        <dbReference type="ARBA" id="ARBA00023040"/>
    </source>
</evidence>
<dbReference type="InterPro" id="IPR000826">
    <property type="entry name" value="Formyl_rcpt-rel"/>
</dbReference>
<feature type="transmembrane region" description="Helical" evidence="12">
    <location>
        <begin position="81"/>
        <end position="102"/>
    </location>
</feature>
<keyword evidence="5" id="KW-0297">G-protein coupled receptor</keyword>
<keyword evidence="14" id="KW-1185">Reference proteome</keyword>
<evidence type="ECO:0000256" key="9">
    <source>
        <dbReference type="ARBA" id="ARBA00023180"/>
    </source>
</evidence>
<dbReference type="KEGG" id="snh:120062892"/>
<dbReference type="Gene3D" id="1.20.1070.10">
    <property type="entry name" value="Rhodopsin 7-helix transmembrane proteins"/>
    <property type="match status" value="1"/>
</dbReference>
<evidence type="ECO:0000259" key="13">
    <source>
        <dbReference type="PROSITE" id="PS50262"/>
    </source>
</evidence>
<evidence type="ECO:0000256" key="7">
    <source>
        <dbReference type="ARBA" id="ARBA00023157"/>
    </source>
</evidence>
<feature type="transmembrane region" description="Helical" evidence="12">
    <location>
        <begin position="248"/>
        <end position="269"/>
    </location>
</feature>
<dbReference type="GO" id="GO:0006954">
    <property type="term" value="P:inflammatory response"/>
    <property type="evidence" value="ECO:0007669"/>
    <property type="project" value="TreeGrafter"/>
</dbReference>
<evidence type="ECO:0000256" key="6">
    <source>
        <dbReference type="ARBA" id="ARBA00023136"/>
    </source>
</evidence>
<dbReference type="PRINTS" id="PR01559">
    <property type="entry name" value="DUFFYANTIGEN"/>
</dbReference>
<dbReference type="GO" id="GO:0007200">
    <property type="term" value="P:phospholipase C-activating G protein-coupled receptor signaling pathway"/>
    <property type="evidence" value="ECO:0007669"/>
    <property type="project" value="TreeGrafter"/>
</dbReference>
<evidence type="ECO:0000313" key="14">
    <source>
        <dbReference type="Proteomes" id="UP000808372"/>
    </source>
</evidence>
<dbReference type="PANTHER" id="PTHR24225:SF0">
    <property type="entry name" value="N-FORMYL PEPTIDE RECEPTOR 2"/>
    <property type="match status" value="1"/>
</dbReference>
<dbReference type="GO" id="GO:0004875">
    <property type="term" value="F:complement receptor activity"/>
    <property type="evidence" value="ECO:0007669"/>
    <property type="project" value="TreeGrafter"/>
</dbReference>